<dbReference type="AlphaFoldDB" id="A0A399F7M9"/>
<keyword evidence="3" id="KW-0808">Transferase</keyword>
<evidence type="ECO:0000256" key="4">
    <source>
        <dbReference type="SAM" id="Phobius"/>
    </source>
</evidence>
<dbReference type="PANTHER" id="PTHR43630">
    <property type="entry name" value="POLY-BETA-1,6-N-ACETYL-D-GLUCOSAMINE SYNTHASE"/>
    <property type="match status" value="1"/>
</dbReference>
<keyword evidence="4" id="KW-1133">Transmembrane helix</keyword>
<comment type="similarity">
    <text evidence="1">Belongs to the glycosyltransferase 2 family.</text>
</comment>
<protein>
    <submittedName>
        <fullName evidence="5">Chitooligosaccharide synthase NodC</fullName>
    </submittedName>
</protein>
<dbReference type="PANTHER" id="PTHR43630:SF1">
    <property type="entry name" value="POLY-BETA-1,6-N-ACETYL-D-GLUCOSAMINE SYNTHASE"/>
    <property type="match status" value="1"/>
</dbReference>
<dbReference type="Proteomes" id="UP000266178">
    <property type="component" value="Unassembled WGS sequence"/>
</dbReference>
<evidence type="ECO:0000256" key="2">
    <source>
        <dbReference type="ARBA" id="ARBA00022676"/>
    </source>
</evidence>
<feature type="transmembrane region" description="Helical" evidence="4">
    <location>
        <begin position="236"/>
        <end position="255"/>
    </location>
</feature>
<sequence>MFDADNLVHPDFIACMNDYLEAHPEAEAVQGYLETKNPSDTWITRSYALSYWYLNRFWSLARAHWGLSVALGGTGFVIRTPALSRSGWELHSLTEDLELTIRIVLQGGRIHWNDAAWVYDEKPLTLAASLRQRTRWVRGQYWVLWRYAPAAVSGFLRTGRWQHLDLLVLLATPLLYAAGYLATLGGWAVALLALPSPAPEGVGWLSAVGTTLAVLQALLLTGLAPLLRFGRWDPRYLLMLLPYTFYVLTWAWPVFTAPFQAHDQGNWAKTPHTRALRLEELDG</sequence>
<comment type="caution">
    <text evidence="5">The sequence shown here is derived from an EMBL/GenBank/DDBJ whole genome shotgun (WGS) entry which is preliminary data.</text>
</comment>
<gene>
    <name evidence="5" type="ORF">Mgrana_02836</name>
</gene>
<dbReference type="InterPro" id="IPR029044">
    <property type="entry name" value="Nucleotide-diphossugar_trans"/>
</dbReference>
<dbReference type="SUPFAM" id="SSF53448">
    <property type="entry name" value="Nucleotide-diphospho-sugar transferases"/>
    <property type="match status" value="1"/>
</dbReference>
<dbReference type="Gene3D" id="3.90.550.10">
    <property type="entry name" value="Spore Coat Polysaccharide Biosynthesis Protein SpsA, Chain A"/>
    <property type="match status" value="1"/>
</dbReference>
<proteinExistence type="inferred from homology"/>
<dbReference type="EMBL" id="QWLB01000050">
    <property type="protein sequence ID" value="RIH91259.1"/>
    <property type="molecule type" value="Genomic_DNA"/>
</dbReference>
<accession>A0A399F7M9</accession>
<feature type="transmembrane region" description="Helical" evidence="4">
    <location>
        <begin position="166"/>
        <end position="190"/>
    </location>
</feature>
<evidence type="ECO:0000313" key="5">
    <source>
        <dbReference type="EMBL" id="RIH91259.1"/>
    </source>
</evidence>
<keyword evidence="6" id="KW-1185">Reference proteome</keyword>
<keyword evidence="2" id="KW-0328">Glycosyltransferase</keyword>
<name>A0A399F7M9_9DEIN</name>
<organism evidence="5 6">
    <name type="scientific">Meiothermus granaticius NBRC 107808</name>
    <dbReference type="NCBI Taxonomy" id="1227551"/>
    <lineage>
        <taxon>Bacteria</taxon>
        <taxon>Thermotogati</taxon>
        <taxon>Deinococcota</taxon>
        <taxon>Deinococci</taxon>
        <taxon>Thermales</taxon>
        <taxon>Thermaceae</taxon>
        <taxon>Meiothermus</taxon>
    </lineage>
</organism>
<keyword evidence="4" id="KW-0472">Membrane</keyword>
<reference evidence="5 6" key="1">
    <citation type="submission" date="2018-08" db="EMBL/GenBank/DDBJ databases">
        <title>Meiothermus granaticius genome AF-68 sequencing project.</title>
        <authorList>
            <person name="Da Costa M.S."/>
            <person name="Albuquerque L."/>
            <person name="Raposo P."/>
            <person name="Froufe H.J.C."/>
            <person name="Barroso C.S."/>
            <person name="Egas C."/>
        </authorList>
    </citation>
    <scope>NUCLEOTIDE SEQUENCE [LARGE SCALE GENOMIC DNA]</scope>
    <source>
        <strain evidence="5 6">AF-68</strain>
    </source>
</reference>
<evidence type="ECO:0000256" key="3">
    <source>
        <dbReference type="ARBA" id="ARBA00022679"/>
    </source>
</evidence>
<dbReference type="GO" id="GO:0016757">
    <property type="term" value="F:glycosyltransferase activity"/>
    <property type="evidence" value="ECO:0007669"/>
    <property type="project" value="UniProtKB-KW"/>
</dbReference>
<dbReference type="CDD" id="cd06438">
    <property type="entry name" value="EpsO_like"/>
    <property type="match status" value="1"/>
</dbReference>
<dbReference type="Pfam" id="PF13641">
    <property type="entry name" value="Glyco_tranf_2_3"/>
    <property type="match status" value="1"/>
</dbReference>
<evidence type="ECO:0000313" key="6">
    <source>
        <dbReference type="Proteomes" id="UP000266178"/>
    </source>
</evidence>
<evidence type="ECO:0000256" key="1">
    <source>
        <dbReference type="ARBA" id="ARBA00006739"/>
    </source>
</evidence>
<keyword evidence="4" id="KW-0812">Transmembrane</keyword>
<feature type="transmembrane region" description="Helical" evidence="4">
    <location>
        <begin position="202"/>
        <end position="224"/>
    </location>
</feature>